<dbReference type="PANTHER" id="PTHR30055:SF234">
    <property type="entry name" value="HTH-TYPE TRANSCRIPTIONAL REGULATOR BETI"/>
    <property type="match status" value="1"/>
</dbReference>
<sequence>MARQDRAERTRNAILDAAAEVFDERGFDGASLSDILARAGVTKGALYFHFSSKEDLARALVSEQWGAIDTPLSEEAGLQDVIDMSHALAHSMWTNVRVRAGNRLVIEANFASPEAAVYERWIDIVDELLVKAKRRGDLRQEWDTRDVANWVSATFMGVQTQSAVLTGRDDVHERLTIMWRIALPGLVPPRRVARFVPAGTITWDSEPSSTAAATA</sequence>
<keyword evidence="2 4" id="KW-0238">DNA-binding</keyword>
<dbReference type="InterPro" id="IPR036271">
    <property type="entry name" value="Tet_transcr_reg_TetR-rel_C_sf"/>
</dbReference>
<dbReference type="InterPro" id="IPR050109">
    <property type="entry name" value="HTH-type_TetR-like_transc_reg"/>
</dbReference>
<dbReference type="AlphaFoldDB" id="A0A1Q8CTW4"/>
<dbReference type="EMBL" id="MSIE01000014">
    <property type="protein sequence ID" value="OLF17802.1"/>
    <property type="molecule type" value="Genomic_DNA"/>
</dbReference>
<dbReference type="RefSeq" id="WP_075125307.1">
    <property type="nucleotide sequence ID" value="NZ_MSIE01000014.1"/>
</dbReference>
<keyword evidence="3" id="KW-0804">Transcription</keyword>
<keyword evidence="7" id="KW-1185">Reference proteome</keyword>
<accession>A0A1Q8CTW4</accession>
<evidence type="ECO:0000313" key="6">
    <source>
        <dbReference type="EMBL" id="OLF17802.1"/>
    </source>
</evidence>
<evidence type="ECO:0000256" key="3">
    <source>
        <dbReference type="ARBA" id="ARBA00023163"/>
    </source>
</evidence>
<proteinExistence type="predicted"/>
<dbReference type="SUPFAM" id="SSF48498">
    <property type="entry name" value="Tetracyclin repressor-like, C-terminal domain"/>
    <property type="match status" value="1"/>
</dbReference>
<feature type="domain" description="HTH tetR-type" evidence="5">
    <location>
        <begin position="8"/>
        <end position="68"/>
    </location>
</feature>
<dbReference type="PROSITE" id="PS50977">
    <property type="entry name" value="HTH_TETR_2"/>
    <property type="match status" value="1"/>
</dbReference>
<evidence type="ECO:0000256" key="4">
    <source>
        <dbReference type="PROSITE-ProRule" id="PRU00335"/>
    </source>
</evidence>
<keyword evidence="1" id="KW-0805">Transcription regulation</keyword>
<dbReference type="InterPro" id="IPR009057">
    <property type="entry name" value="Homeodomain-like_sf"/>
</dbReference>
<dbReference type="OrthoDB" id="3237195at2"/>
<evidence type="ECO:0000256" key="1">
    <source>
        <dbReference type="ARBA" id="ARBA00023015"/>
    </source>
</evidence>
<dbReference type="InterPro" id="IPR023772">
    <property type="entry name" value="DNA-bd_HTH_TetR-type_CS"/>
</dbReference>
<dbReference type="Pfam" id="PF00440">
    <property type="entry name" value="TetR_N"/>
    <property type="match status" value="1"/>
</dbReference>
<dbReference type="Pfam" id="PF21935">
    <property type="entry name" value="TetR_C_45"/>
    <property type="match status" value="1"/>
</dbReference>
<dbReference type="NCBIfam" id="NF041196">
    <property type="entry name" value="ScbR_bind_reg"/>
    <property type="match status" value="1"/>
</dbReference>
<name>A0A1Q8CTW4_9PSEU</name>
<dbReference type="GO" id="GO:0003700">
    <property type="term" value="F:DNA-binding transcription factor activity"/>
    <property type="evidence" value="ECO:0007669"/>
    <property type="project" value="TreeGrafter"/>
</dbReference>
<dbReference type="InterPro" id="IPR047923">
    <property type="entry name" value="ArpA-like"/>
</dbReference>
<dbReference type="PROSITE" id="PS01081">
    <property type="entry name" value="HTH_TETR_1"/>
    <property type="match status" value="1"/>
</dbReference>
<feature type="DNA-binding region" description="H-T-H motif" evidence="4">
    <location>
        <begin position="31"/>
        <end position="50"/>
    </location>
</feature>
<reference evidence="6 7" key="1">
    <citation type="submission" date="2016-12" db="EMBL/GenBank/DDBJ databases">
        <title>The draft genome sequence of Actinophytocola sp. 11-183.</title>
        <authorList>
            <person name="Wang W."/>
            <person name="Yuan L."/>
        </authorList>
    </citation>
    <scope>NUCLEOTIDE SEQUENCE [LARGE SCALE GENOMIC DNA]</scope>
    <source>
        <strain evidence="6 7">11-183</strain>
    </source>
</reference>
<dbReference type="PANTHER" id="PTHR30055">
    <property type="entry name" value="HTH-TYPE TRANSCRIPTIONAL REGULATOR RUTR"/>
    <property type="match status" value="1"/>
</dbReference>
<dbReference type="InterPro" id="IPR054126">
    <property type="entry name" value="CprB_TetR_C"/>
</dbReference>
<dbReference type="Gene3D" id="1.10.357.10">
    <property type="entry name" value="Tetracycline Repressor, domain 2"/>
    <property type="match status" value="1"/>
</dbReference>
<organism evidence="6 7">
    <name type="scientific">Actinophytocola xanthii</name>
    <dbReference type="NCBI Taxonomy" id="1912961"/>
    <lineage>
        <taxon>Bacteria</taxon>
        <taxon>Bacillati</taxon>
        <taxon>Actinomycetota</taxon>
        <taxon>Actinomycetes</taxon>
        <taxon>Pseudonocardiales</taxon>
        <taxon>Pseudonocardiaceae</taxon>
    </lineage>
</organism>
<gene>
    <name evidence="6" type="ORF">BU204_09985</name>
</gene>
<dbReference type="InterPro" id="IPR001647">
    <property type="entry name" value="HTH_TetR"/>
</dbReference>
<comment type="caution">
    <text evidence="6">The sequence shown here is derived from an EMBL/GenBank/DDBJ whole genome shotgun (WGS) entry which is preliminary data.</text>
</comment>
<dbReference type="Proteomes" id="UP000185596">
    <property type="component" value="Unassembled WGS sequence"/>
</dbReference>
<dbReference type="SUPFAM" id="SSF46689">
    <property type="entry name" value="Homeodomain-like"/>
    <property type="match status" value="1"/>
</dbReference>
<protein>
    <recommendedName>
        <fullName evidence="5">HTH tetR-type domain-containing protein</fullName>
    </recommendedName>
</protein>
<evidence type="ECO:0000256" key="2">
    <source>
        <dbReference type="ARBA" id="ARBA00023125"/>
    </source>
</evidence>
<evidence type="ECO:0000313" key="7">
    <source>
        <dbReference type="Proteomes" id="UP000185596"/>
    </source>
</evidence>
<dbReference type="FunFam" id="1.10.10.60:FF:000141">
    <property type="entry name" value="TetR family transcriptional regulator"/>
    <property type="match status" value="1"/>
</dbReference>
<dbReference type="GO" id="GO:0000976">
    <property type="term" value="F:transcription cis-regulatory region binding"/>
    <property type="evidence" value="ECO:0007669"/>
    <property type="project" value="TreeGrafter"/>
</dbReference>
<dbReference type="GO" id="GO:0045892">
    <property type="term" value="P:negative regulation of DNA-templated transcription"/>
    <property type="evidence" value="ECO:0007669"/>
    <property type="project" value="UniProtKB-ARBA"/>
</dbReference>
<dbReference type="PRINTS" id="PR00455">
    <property type="entry name" value="HTHTETR"/>
</dbReference>
<evidence type="ECO:0000259" key="5">
    <source>
        <dbReference type="PROSITE" id="PS50977"/>
    </source>
</evidence>